<sequence length="245" mass="26482">MLIAAAGVVFTDWYNARGSDTIGRIAGQGPLTIGYVAVDTGLRHLALREPVTDPQERAVLQAGAADAEREVVLARHRVAPVGGVDLTVVLVGNRSSVRIVDIEPRVLTREPVSRGALLMPASAGEAGTIQVSANLDDRAPSFRMAGDPKVAYFRSKQIDLKRDERVTLSMAIEGDKAFYEFDLLATVLAEARTEQVVVKGPDGRPIRITGSAKTYRSSYHESPLGGWQPVRHKQVCADRPAAERC</sequence>
<evidence type="ECO:0000313" key="2">
    <source>
        <dbReference type="Proteomes" id="UP001597097"/>
    </source>
</evidence>
<reference evidence="2" key="1">
    <citation type="journal article" date="2019" name="Int. J. Syst. Evol. Microbiol.">
        <title>The Global Catalogue of Microorganisms (GCM) 10K type strain sequencing project: providing services to taxonomists for standard genome sequencing and annotation.</title>
        <authorList>
            <consortium name="The Broad Institute Genomics Platform"/>
            <consortium name="The Broad Institute Genome Sequencing Center for Infectious Disease"/>
            <person name="Wu L."/>
            <person name="Ma J."/>
        </authorList>
    </citation>
    <scope>NUCLEOTIDE SEQUENCE [LARGE SCALE GENOMIC DNA]</scope>
    <source>
        <strain evidence="2">CGMCC 1.15399</strain>
    </source>
</reference>
<keyword evidence="2" id="KW-1185">Reference proteome</keyword>
<dbReference type="Proteomes" id="UP001597097">
    <property type="component" value="Unassembled WGS sequence"/>
</dbReference>
<name>A0ABW4GU90_9ACTN</name>
<dbReference type="EMBL" id="JBHUCM010000053">
    <property type="protein sequence ID" value="MFD1545994.1"/>
    <property type="molecule type" value="Genomic_DNA"/>
</dbReference>
<evidence type="ECO:0000313" key="1">
    <source>
        <dbReference type="EMBL" id="MFD1545994.1"/>
    </source>
</evidence>
<gene>
    <name evidence="1" type="ORF">ACFSJ0_53770</name>
</gene>
<proteinExistence type="predicted"/>
<dbReference type="RefSeq" id="WP_219537634.1">
    <property type="nucleotide sequence ID" value="NZ_JAHKRM010000039.1"/>
</dbReference>
<protein>
    <submittedName>
        <fullName evidence="1">Uncharacterized protein</fullName>
    </submittedName>
</protein>
<accession>A0ABW4GU90</accession>
<comment type="caution">
    <text evidence="1">The sequence shown here is derived from an EMBL/GenBank/DDBJ whole genome shotgun (WGS) entry which is preliminary data.</text>
</comment>
<organism evidence="1 2">
    <name type="scientific">Nonomuraea guangzhouensis</name>
    <dbReference type="NCBI Taxonomy" id="1291555"/>
    <lineage>
        <taxon>Bacteria</taxon>
        <taxon>Bacillati</taxon>
        <taxon>Actinomycetota</taxon>
        <taxon>Actinomycetes</taxon>
        <taxon>Streptosporangiales</taxon>
        <taxon>Streptosporangiaceae</taxon>
        <taxon>Nonomuraea</taxon>
    </lineage>
</organism>